<dbReference type="AlphaFoldDB" id="A0A917ZYS3"/>
<dbReference type="EMBL" id="BMMS01000035">
    <property type="protein sequence ID" value="GGO97863.1"/>
    <property type="molecule type" value="Genomic_DNA"/>
</dbReference>
<comment type="caution">
    <text evidence="2">The sequence shown here is derived from an EMBL/GenBank/DDBJ whole genome shotgun (WGS) entry which is preliminary data.</text>
</comment>
<organism evidence="2 3">
    <name type="scientific">Wenjunlia tyrosinilytica</name>
    <dbReference type="NCBI Taxonomy" id="1544741"/>
    <lineage>
        <taxon>Bacteria</taxon>
        <taxon>Bacillati</taxon>
        <taxon>Actinomycetota</taxon>
        <taxon>Actinomycetes</taxon>
        <taxon>Kitasatosporales</taxon>
        <taxon>Streptomycetaceae</taxon>
        <taxon>Wenjunlia</taxon>
    </lineage>
</organism>
<sequence>MNGLSTRELPLWQVDVPMHNALDIGRSGSHVFVGPAADSYEAIAAARAAVVGSGAGSGPDSAADRSEEGWSSAGLRLDWTLDWRNARADVWADSFERTRRELHCTDAGSDRGFDHGAELRGTEPRRFSRTGSDSPEVRPVAYVNWRAQPMSPHPEGL</sequence>
<dbReference type="RefSeq" id="WP_189135033.1">
    <property type="nucleotide sequence ID" value="NZ_BMMS01000035.1"/>
</dbReference>
<proteinExistence type="predicted"/>
<accession>A0A917ZYS3</accession>
<evidence type="ECO:0000313" key="2">
    <source>
        <dbReference type="EMBL" id="GGO97863.1"/>
    </source>
</evidence>
<name>A0A917ZYS3_9ACTN</name>
<reference evidence="2" key="2">
    <citation type="submission" date="2020-09" db="EMBL/GenBank/DDBJ databases">
        <authorList>
            <person name="Sun Q."/>
            <person name="Zhou Y."/>
        </authorList>
    </citation>
    <scope>NUCLEOTIDE SEQUENCE</scope>
    <source>
        <strain evidence="2">CGMCC 4.7201</strain>
    </source>
</reference>
<gene>
    <name evidence="2" type="ORF">GCM10012280_60650</name>
</gene>
<feature type="region of interest" description="Disordered" evidence="1">
    <location>
        <begin position="52"/>
        <end position="71"/>
    </location>
</feature>
<reference evidence="2" key="1">
    <citation type="journal article" date="2014" name="Int. J. Syst. Evol. Microbiol.">
        <title>Complete genome sequence of Corynebacterium casei LMG S-19264T (=DSM 44701T), isolated from a smear-ripened cheese.</title>
        <authorList>
            <consortium name="US DOE Joint Genome Institute (JGI-PGF)"/>
            <person name="Walter F."/>
            <person name="Albersmeier A."/>
            <person name="Kalinowski J."/>
            <person name="Ruckert C."/>
        </authorList>
    </citation>
    <scope>NUCLEOTIDE SEQUENCE</scope>
    <source>
        <strain evidence="2">CGMCC 4.7201</strain>
    </source>
</reference>
<keyword evidence="3" id="KW-1185">Reference proteome</keyword>
<feature type="region of interest" description="Disordered" evidence="1">
    <location>
        <begin position="110"/>
        <end position="136"/>
    </location>
</feature>
<feature type="compositionally biased region" description="Basic and acidic residues" evidence="1">
    <location>
        <begin position="110"/>
        <end position="126"/>
    </location>
</feature>
<evidence type="ECO:0000313" key="3">
    <source>
        <dbReference type="Proteomes" id="UP000641932"/>
    </source>
</evidence>
<evidence type="ECO:0000256" key="1">
    <source>
        <dbReference type="SAM" id="MobiDB-lite"/>
    </source>
</evidence>
<protein>
    <submittedName>
        <fullName evidence="2">Uncharacterized protein</fullName>
    </submittedName>
</protein>
<dbReference type="Proteomes" id="UP000641932">
    <property type="component" value="Unassembled WGS sequence"/>
</dbReference>